<gene>
    <name evidence="3" type="ORF">CAPTEDRAFT_189096</name>
</gene>
<dbReference type="EMBL" id="AMQN01003632">
    <property type="status" value="NOT_ANNOTATED_CDS"/>
    <property type="molecule type" value="Genomic_DNA"/>
</dbReference>
<name>R7T8I0_CAPTE</name>
<dbReference type="EnsemblMetazoa" id="CapteT189096">
    <property type="protein sequence ID" value="CapteP189096"/>
    <property type="gene ID" value="CapteG189096"/>
</dbReference>
<keyword evidence="5" id="KW-1185">Reference proteome</keyword>
<accession>R7T8I0</accession>
<evidence type="ECO:0000313" key="3">
    <source>
        <dbReference type="EMBL" id="ELT87304.1"/>
    </source>
</evidence>
<dbReference type="EMBL" id="KB312379">
    <property type="protein sequence ID" value="ELT87304.1"/>
    <property type="molecule type" value="Genomic_DNA"/>
</dbReference>
<evidence type="ECO:0000259" key="2">
    <source>
        <dbReference type="PROSITE" id="PS50106"/>
    </source>
</evidence>
<dbReference type="PROSITE" id="PS50106">
    <property type="entry name" value="PDZ"/>
    <property type="match status" value="1"/>
</dbReference>
<feature type="region of interest" description="Disordered" evidence="1">
    <location>
        <begin position="1"/>
        <end position="21"/>
    </location>
</feature>
<organism evidence="3">
    <name type="scientific">Capitella teleta</name>
    <name type="common">Polychaete worm</name>
    <dbReference type="NCBI Taxonomy" id="283909"/>
    <lineage>
        <taxon>Eukaryota</taxon>
        <taxon>Metazoa</taxon>
        <taxon>Spiralia</taxon>
        <taxon>Lophotrochozoa</taxon>
        <taxon>Annelida</taxon>
        <taxon>Polychaeta</taxon>
        <taxon>Sedentaria</taxon>
        <taxon>Scolecida</taxon>
        <taxon>Capitellidae</taxon>
        <taxon>Capitella</taxon>
    </lineage>
</organism>
<protein>
    <recommendedName>
        <fullName evidence="2">PDZ domain-containing protein</fullName>
    </recommendedName>
</protein>
<dbReference type="InterPro" id="IPR036034">
    <property type="entry name" value="PDZ_sf"/>
</dbReference>
<sequence>MSLRIRPKTVRDVSPGRPTSDMAEELRSAKRQGCPARACSQPEDGGRSFFDDILGNALDLTDGIANKLIDIKRLLGVIVEDHNELESSCSQLLVRVRESATGDLETKSFGMFLRTEWSETNAPRHYAEDVKPGEAAFDVGLRDGDEILVLNKKFLPEIRHTEAIDAFHSTVIDLTSTEPQIVMVTRRPLKEGADQVEFEYAKITSTFCSQDESDAGGDFDDIDGGSRCFWNVIKIVTVRKVKTLEFIKNWVVQVKHDSELNWVYCKNGTGNTGQLRLKRGKVEDGDAQFTMLMCAGNIGRVRKTIAIITHAHREQECPAVLRAGKGGQVNFEDHQIKIKQHLVETSETEAFELCEIGDSYAFQSLARRGSFLFRKEDEVCLKHVDDFRSNSNVQFTINKAPGF</sequence>
<dbReference type="SUPFAM" id="SSF50156">
    <property type="entry name" value="PDZ domain-like"/>
    <property type="match status" value="1"/>
</dbReference>
<feature type="domain" description="PDZ" evidence="2">
    <location>
        <begin position="93"/>
        <end position="170"/>
    </location>
</feature>
<reference evidence="4" key="3">
    <citation type="submission" date="2015-06" db="UniProtKB">
        <authorList>
            <consortium name="EnsemblMetazoa"/>
        </authorList>
    </citation>
    <scope>IDENTIFICATION</scope>
</reference>
<dbReference type="Proteomes" id="UP000014760">
    <property type="component" value="Unassembled WGS sequence"/>
</dbReference>
<dbReference type="HOGENOM" id="CLU_683800_0_0_1"/>
<evidence type="ECO:0000256" key="1">
    <source>
        <dbReference type="SAM" id="MobiDB-lite"/>
    </source>
</evidence>
<evidence type="ECO:0000313" key="4">
    <source>
        <dbReference type="EnsemblMetazoa" id="CapteP189096"/>
    </source>
</evidence>
<reference evidence="5" key="1">
    <citation type="submission" date="2012-12" db="EMBL/GenBank/DDBJ databases">
        <authorList>
            <person name="Hellsten U."/>
            <person name="Grimwood J."/>
            <person name="Chapman J.A."/>
            <person name="Shapiro H."/>
            <person name="Aerts A."/>
            <person name="Otillar R.P."/>
            <person name="Terry A.Y."/>
            <person name="Boore J.L."/>
            <person name="Simakov O."/>
            <person name="Marletaz F."/>
            <person name="Cho S.-J."/>
            <person name="Edsinger-Gonzales E."/>
            <person name="Havlak P."/>
            <person name="Kuo D.-H."/>
            <person name="Larsson T."/>
            <person name="Lv J."/>
            <person name="Arendt D."/>
            <person name="Savage R."/>
            <person name="Osoegawa K."/>
            <person name="de Jong P."/>
            <person name="Lindberg D.R."/>
            <person name="Seaver E.C."/>
            <person name="Weisblat D.A."/>
            <person name="Putnam N.H."/>
            <person name="Grigoriev I.V."/>
            <person name="Rokhsar D.S."/>
        </authorList>
    </citation>
    <scope>NUCLEOTIDE SEQUENCE</scope>
    <source>
        <strain evidence="5">I ESC-2004</strain>
    </source>
</reference>
<proteinExistence type="predicted"/>
<evidence type="ECO:0000313" key="5">
    <source>
        <dbReference type="Proteomes" id="UP000014760"/>
    </source>
</evidence>
<dbReference type="AlphaFoldDB" id="R7T8I0"/>
<reference evidence="3 5" key="2">
    <citation type="journal article" date="2013" name="Nature">
        <title>Insights into bilaterian evolution from three spiralian genomes.</title>
        <authorList>
            <person name="Simakov O."/>
            <person name="Marletaz F."/>
            <person name="Cho S.J."/>
            <person name="Edsinger-Gonzales E."/>
            <person name="Havlak P."/>
            <person name="Hellsten U."/>
            <person name="Kuo D.H."/>
            <person name="Larsson T."/>
            <person name="Lv J."/>
            <person name="Arendt D."/>
            <person name="Savage R."/>
            <person name="Osoegawa K."/>
            <person name="de Jong P."/>
            <person name="Grimwood J."/>
            <person name="Chapman J.A."/>
            <person name="Shapiro H."/>
            <person name="Aerts A."/>
            <person name="Otillar R.P."/>
            <person name="Terry A.Y."/>
            <person name="Boore J.L."/>
            <person name="Grigoriev I.V."/>
            <person name="Lindberg D.R."/>
            <person name="Seaver E.C."/>
            <person name="Weisblat D.A."/>
            <person name="Putnam N.H."/>
            <person name="Rokhsar D.S."/>
        </authorList>
    </citation>
    <scope>NUCLEOTIDE SEQUENCE</scope>
    <source>
        <strain evidence="3 5">I ESC-2004</strain>
    </source>
</reference>
<dbReference type="Gene3D" id="2.30.42.10">
    <property type="match status" value="1"/>
</dbReference>
<dbReference type="InterPro" id="IPR001478">
    <property type="entry name" value="PDZ"/>
</dbReference>